<accession>A0A850N8Z1</accession>
<dbReference type="PANTHER" id="PTHR39434">
    <property type="match status" value="1"/>
</dbReference>
<dbReference type="AlphaFoldDB" id="A0A850N8Z1"/>
<evidence type="ECO:0000313" key="2">
    <source>
        <dbReference type="EMBL" id="NVN17711.1"/>
    </source>
</evidence>
<dbReference type="InterPro" id="IPR004360">
    <property type="entry name" value="Glyas_Fos-R_dOase_dom"/>
</dbReference>
<dbReference type="CDD" id="cd08357">
    <property type="entry name" value="VOC_like"/>
    <property type="match status" value="1"/>
</dbReference>
<dbReference type="PROSITE" id="PS51819">
    <property type="entry name" value="VOC"/>
    <property type="match status" value="1"/>
</dbReference>
<dbReference type="RefSeq" id="WP_176619598.1">
    <property type="nucleotide sequence ID" value="NZ_WYET01000002.1"/>
</dbReference>
<name>A0A850N8Z1_9FLAO</name>
<dbReference type="PANTHER" id="PTHR39434:SF1">
    <property type="entry name" value="VOC DOMAIN-CONTAINING PROTEIN"/>
    <property type="match status" value="1"/>
</dbReference>
<gene>
    <name evidence="2" type="ORF">GUA46_05100</name>
</gene>
<feature type="domain" description="VOC" evidence="1">
    <location>
        <begin position="5"/>
        <end position="131"/>
    </location>
</feature>
<sequence>MQKITPFHVAVPVHNLEECRIFYREVLGCKEGRSAEQWVDFDFFGHQFVIHYKPKSEEDAHTNPVDGKNVPVPHYGVVLPWDTFQTFSQELIEKGIDFVIEPYIRFKGEPGEQATMFFLDPAGNALEFKAFKDMEQLFAK</sequence>
<evidence type="ECO:0000313" key="3">
    <source>
        <dbReference type="Proteomes" id="UP000558089"/>
    </source>
</evidence>
<keyword evidence="3" id="KW-1185">Reference proteome</keyword>
<dbReference type="EMBL" id="WYET01000002">
    <property type="protein sequence ID" value="NVN17711.1"/>
    <property type="molecule type" value="Genomic_DNA"/>
</dbReference>
<dbReference type="InterPro" id="IPR029068">
    <property type="entry name" value="Glyas_Bleomycin-R_OHBP_Dase"/>
</dbReference>
<organism evidence="2 3">
    <name type="scientific">Flagellimonas chongwuensis</name>
    <dbReference type="NCBI Taxonomy" id="2697365"/>
    <lineage>
        <taxon>Bacteria</taxon>
        <taxon>Pseudomonadati</taxon>
        <taxon>Bacteroidota</taxon>
        <taxon>Flavobacteriia</taxon>
        <taxon>Flavobacteriales</taxon>
        <taxon>Flavobacteriaceae</taxon>
        <taxon>Flagellimonas</taxon>
    </lineage>
</organism>
<evidence type="ECO:0000259" key="1">
    <source>
        <dbReference type="PROSITE" id="PS51819"/>
    </source>
</evidence>
<reference evidence="2 3" key="1">
    <citation type="submission" date="2020-01" db="EMBL/GenBank/DDBJ databases">
        <title>Draft Genome Analysis of Muricauda sp. HICW Isolated from coastal seawater of PR China.</title>
        <authorList>
            <person name="Chen M.-X."/>
        </authorList>
    </citation>
    <scope>NUCLEOTIDE SEQUENCE [LARGE SCALE GENOMIC DNA]</scope>
    <source>
        <strain evidence="2 3">HICW</strain>
    </source>
</reference>
<proteinExistence type="predicted"/>
<dbReference type="Pfam" id="PF00903">
    <property type="entry name" value="Glyoxalase"/>
    <property type="match status" value="1"/>
</dbReference>
<comment type="caution">
    <text evidence="2">The sequence shown here is derived from an EMBL/GenBank/DDBJ whole genome shotgun (WGS) entry which is preliminary data.</text>
</comment>
<dbReference type="Proteomes" id="UP000558089">
    <property type="component" value="Unassembled WGS sequence"/>
</dbReference>
<dbReference type="Gene3D" id="3.10.180.10">
    <property type="entry name" value="2,3-Dihydroxybiphenyl 1,2-Dioxygenase, domain 1"/>
    <property type="match status" value="1"/>
</dbReference>
<protein>
    <submittedName>
        <fullName evidence="2">Glyoxalase</fullName>
    </submittedName>
</protein>
<dbReference type="SUPFAM" id="SSF54593">
    <property type="entry name" value="Glyoxalase/Bleomycin resistance protein/Dihydroxybiphenyl dioxygenase"/>
    <property type="match status" value="1"/>
</dbReference>
<dbReference type="InterPro" id="IPR037523">
    <property type="entry name" value="VOC_core"/>
</dbReference>